<sequence>MPRSKLVAIALLSTGIGAASLITAPLAAADPPDAARQAACDFGDVAGTYDFDRFSEHVGRMLTVTTGEFRSEFEQYHAGIESSAQAAHARSAADSVQCDVLSGDANQAKVAVEVARTVVSDETGNQPTPATMSMTVTVDNVDGRWLASNVDSH</sequence>
<protein>
    <recommendedName>
        <fullName evidence="6">Mce-associated membrane protein</fullName>
    </recommendedName>
</protein>
<dbReference type="RefSeq" id="WP_345497017.1">
    <property type="nucleotide sequence ID" value="NZ_BAABJM010000003.1"/>
</dbReference>
<comment type="caution">
    <text evidence="4">The sequence shown here is derived from an EMBL/GenBank/DDBJ whole genome shotgun (WGS) entry which is preliminary data.</text>
</comment>
<keyword evidence="5" id="KW-1185">Reference proteome</keyword>
<dbReference type="Proteomes" id="UP001500603">
    <property type="component" value="Unassembled WGS sequence"/>
</dbReference>
<name>A0ABP9KKC8_9NOCA</name>
<evidence type="ECO:0000256" key="3">
    <source>
        <dbReference type="SAM" id="SignalP"/>
    </source>
</evidence>
<reference evidence="5" key="1">
    <citation type="journal article" date="2019" name="Int. J. Syst. Evol. Microbiol.">
        <title>The Global Catalogue of Microorganisms (GCM) 10K type strain sequencing project: providing services to taxonomists for standard genome sequencing and annotation.</title>
        <authorList>
            <consortium name="The Broad Institute Genomics Platform"/>
            <consortium name="The Broad Institute Genome Sequencing Center for Infectious Disease"/>
            <person name="Wu L."/>
            <person name="Ma J."/>
        </authorList>
    </citation>
    <scope>NUCLEOTIDE SEQUENCE [LARGE SCALE GENOMIC DNA]</scope>
    <source>
        <strain evidence="5">JCM 18298</strain>
    </source>
</reference>
<evidence type="ECO:0000256" key="1">
    <source>
        <dbReference type="ARBA" id="ARBA00004370"/>
    </source>
</evidence>
<accession>A0ABP9KKC8</accession>
<feature type="chain" id="PRO_5047005832" description="Mce-associated membrane protein" evidence="3">
    <location>
        <begin position="30"/>
        <end position="153"/>
    </location>
</feature>
<evidence type="ECO:0000313" key="4">
    <source>
        <dbReference type="EMBL" id="GAA5059253.1"/>
    </source>
</evidence>
<evidence type="ECO:0000256" key="2">
    <source>
        <dbReference type="ARBA" id="ARBA00023136"/>
    </source>
</evidence>
<comment type="subcellular location">
    <subcellularLocation>
        <location evidence="1">Membrane</location>
    </subcellularLocation>
</comment>
<dbReference type="PANTHER" id="PTHR37042">
    <property type="entry name" value="OUTER MEMBRANE PROTEIN RV1973"/>
    <property type="match status" value="1"/>
</dbReference>
<evidence type="ECO:0008006" key="6">
    <source>
        <dbReference type="Google" id="ProtNLM"/>
    </source>
</evidence>
<feature type="signal peptide" evidence="3">
    <location>
        <begin position="1"/>
        <end position="29"/>
    </location>
</feature>
<evidence type="ECO:0000313" key="5">
    <source>
        <dbReference type="Proteomes" id="UP001500603"/>
    </source>
</evidence>
<proteinExistence type="predicted"/>
<gene>
    <name evidence="4" type="ORF">GCM10023318_39560</name>
</gene>
<organism evidence="4 5">
    <name type="scientific">Nocardia callitridis</name>
    <dbReference type="NCBI Taxonomy" id="648753"/>
    <lineage>
        <taxon>Bacteria</taxon>
        <taxon>Bacillati</taxon>
        <taxon>Actinomycetota</taxon>
        <taxon>Actinomycetes</taxon>
        <taxon>Mycobacteriales</taxon>
        <taxon>Nocardiaceae</taxon>
        <taxon>Nocardia</taxon>
    </lineage>
</organism>
<keyword evidence="2" id="KW-0472">Membrane</keyword>
<keyword evidence="3" id="KW-0732">Signal</keyword>
<dbReference type="PANTHER" id="PTHR37042:SF4">
    <property type="entry name" value="OUTER MEMBRANE PROTEIN RV1973"/>
    <property type="match status" value="1"/>
</dbReference>
<dbReference type="EMBL" id="BAABJM010000003">
    <property type="protein sequence ID" value="GAA5059253.1"/>
    <property type="molecule type" value="Genomic_DNA"/>
</dbReference>